<dbReference type="PANTHER" id="PTHR42973">
    <property type="entry name" value="BINDING OXIDOREDUCTASE, PUTATIVE (AFU_ORTHOLOGUE AFUA_1G17690)-RELATED"/>
    <property type="match status" value="1"/>
</dbReference>
<evidence type="ECO:0000256" key="2">
    <source>
        <dbReference type="ARBA" id="ARBA00022630"/>
    </source>
</evidence>
<keyword evidence="2" id="KW-0285">Flavoprotein</keyword>
<evidence type="ECO:0000256" key="6">
    <source>
        <dbReference type="SAM" id="SignalP"/>
    </source>
</evidence>
<dbReference type="Gene3D" id="3.30.465.10">
    <property type="match status" value="1"/>
</dbReference>
<protein>
    <submittedName>
        <fullName evidence="8">FAD binding domain</fullName>
    </submittedName>
</protein>
<organism evidence="8 9">
    <name type="scientific">Lasallia pustulata</name>
    <dbReference type="NCBI Taxonomy" id="136370"/>
    <lineage>
        <taxon>Eukaryota</taxon>
        <taxon>Fungi</taxon>
        <taxon>Dikarya</taxon>
        <taxon>Ascomycota</taxon>
        <taxon>Pezizomycotina</taxon>
        <taxon>Lecanoromycetes</taxon>
        <taxon>OSLEUM clade</taxon>
        <taxon>Umbilicariomycetidae</taxon>
        <taxon>Umbilicariales</taxon>
        <taxon>Umbilicariaceae</taxon>
        <taxon>Lasallia</taxon>
    </lineage>
</organism>
<reference evidence="8 9" key="1">
    <citation type="submission" date="2019-09" db="EMBL/GenBank/DDBJ databases">
        <title>The hologenome of the rock-dwelling lichen Lasallia pustulata.</title>
        <authorList>
            <person name="Greshake Tzovaras B."/>
            <person name="Segers F."/>
            <person name="Bicker A."/>
            <person name="Dal Grande F."/>
            <person name="Otte J."/>
            <person name="Hankeln T."/>
            <person name="Schmitt I."/>
            <person name="Ebersberger I."/>
        </authorList>
    </citation>
    <scope>NUCLEOTIDE SEQUENCE [LARGE SCALE GENOMIC DNA]</scope>
    <source>
        <strain evidence="8">A1-1</strain>
    </source>
</reference>
<feature type="chain" id="PRO_5024285948" evidence="6">
    <location>
        <begin position="17"/>
        <end position="488"/>
    </location>
</feature>
<feature type="signal peptide" evidence="6">
    <location>
        <begin position="1"/>
        <end position="16"/>
    </location>
</feature>
<keyword evidence="4" id="KW-0274">FAD</keyword>
<dbReference type="OrthoDB" id="415825at2759"/>
<keyword evidence="5" id="KW-0560">Oxidoreductase</keyword>
<dbReference type="SUPFAM" id="SSF56176">
    <property type="entry name" value="FAD-binding/transporter-associated domain-like"/>
    <property type="match status" value="1"/>
</dbReference>
<dbReference type="InterPro" id="IPR036318">
    <property type="entry name" value="FAD-bd_PCMH-like_sf"/>
</dbReference>
<evidence type="ECO:0000313" key="9">
    <source>
        <dbReference type="Proteomes" id="UP000324767"/>
    </source>
</evidence>
<gene>
    <name evidence="8" type="ORF">FRX48_06875</name>
</gene>
<feature type="domain" description="FAD-binding PCMH-type" evidence="7">
    <location>
        <begin position="57"/>
        <end position="228"/>
    </location>
</feature>
<evidence type="ECO:0000256" key="5">
    <source>
        <dbReference type="ARBA" id="ARBA00023002"/>
    </source>
</evidence>
<dbReference type="Pfam" id="PF01565">
    <property type="entry name" value="FAD_binding_4"/>
    <property type="match status" value="1"/>
</dbReference>
<dbReference type="InterPro" id="IPR050416">
    <property type="entry name" value="FAD-linked_Oxidoreductase"/>
</dbReference>
<dbReference type="Gene3D" id="3.40.462.20">
    <property type="match status" value="1"/>
</dbReference>
<evidence type="ECO:0000259" key="7">
    <source>
        <dbReference type="PROSITE" id="PS51387"/>
    </source>
</evidence>
<dbReference type="GO" id="GO:0071949">
    <property type="term" value="F:FAD binding"/>
    <property type="evidence" value="ECO:0007669"/>
    <property type="project" value="InterPro"/>
</dbReference>
<evidence type="ECO:0000256" key="3">
    <source>
        <dbReference type="ARBA" id="ARBA00022729"/>
    </source>
</evidence>
<comment type="similarity">
    <text evidence="1">Belongs to the oxygen-dependent FAD-linked oxidoreductase family.</text>
</comment>
<dbReference type="AlphaFoldDB" id="A0A5M8PKA8"/>
<sequence>MFFSVALLFILPLVAASYNATNIQALFGPSLSSGAEIFLPSYANYTEDVQQRWSAWAAPSYIAVIKVATAKDVQSIVKIATAQKIPFLATAAGHGTALTYGGLHDGIDIDLSNLRYAHLDAPNNLLTIGGGTKFQQIWDVLQGAGKEIQTGVAQCVGSLGATLGAGIGPLQGQHGLMLDALESVRLVTANGDLINVSNTENADLFWGIRGAGFNFGIVTEATYKVYEATYYGQVMEGDILFPASANRSIWEIIKSYDNTLPAKLSLTVAVSYNATLDESLIVVNTVYYGSKEEALPYLQPFLNLKTLQVNISMVPWNKLYTAVFFGTDVTSCLSNQHLNSAGQGLKQTDVATFESFFTDFTDFYRQHLEINGAFVATRYPNQAVLAVPDEETAYPYRDIKTHLLFENLYPNNSTLDKVVESFLITARNKFQQTSGYDNLTLYINYSHGDEGPGVWYSPRKLDRLTSLKRKWDPNQLFSWNSPLPLHWP</sequence>
<comment type="caution">
    <text evidence="8">The sequence shown here is derived from an EMBL/GenBank/DDBJ whole genome shotgun (WGS) entry which is preliminary data.</text>
</comment>
<dbReference type="InterPro" id="IPR006094">
    <property type="entry name" value="Oxid_FAD_bind_N"/>
</dbReference>
<dbReference type="Pfam" id="PF08031">
    <property type="entry name" value="BBE"/>
    <property type="match status" value="1"/>
</dbReference>
<evidence type="ECO:0000256" key="4">
    <source>
        <dbReference type="ARBA" id="ARBA00022827"/>
    </source>
</evidence>
<dbReference type="PANTHER" id="PTHR42973:SF32">
    <property type="entry name" value="FAD-LINKED OXIDOREDUCTASE AFOF"/>
    <property type="match status" value="1"/>
</dbReference>
<dbReference type="InterPro" id="IPR012951">
    <property type="entry name" value="BBE"/>
</dbReference>
<keyword evidence="3 6" id="KW-0732">Signal</keyword>
<dbReference type="PROSITE" id="PS51387">
    <property type="entry name" value="FAD_PCMH"/>
    <property type="match status" value="1"/>
</dbReference>
<dbReference type="InterPro" id="IPR016169">
    <property type="entry name" value="FAD-bd_PCMH_sub2"/>
</dbReference>
<proteinExistence type="inferred from homology"/>
<dbReference type="EMBL" id="VXIT01000011">
    <property type="protein sequence ID" value="KAA6409322.1"/>
    <property type="molecule type" value="Genomic_DNA"/>
</dbReference>
<accession>A0A5M8PKA8</accession>
<evidence type="ECO:0000256" key="1">
    <source>
        <dbReference type="ARBA" id="ARBA00005466"/>
    </source>
</evidence>
<evidence type="ECO:0000313" key="8">
    <source>
        <dbReference type="EMBL" id="KAA6409322.1"/>
    </source>
</evidence>
<dbReference type="InterPro" id="IPR016166">
    <property type="entry name" value="FAD-bd_PCMH"/>
</dbReference>
<name>A0A5M8PKA8_9LECA</name>
<dbReference type="Proteomes" id="UP000324767">
    <property type="component" value="Unassembled WGS sequence"/>
</dbReference>
<dbReference type="GO" id="GO:0016491">
    <property type="term" value="F:oxidoreductase activity"/>
    <property type="evidence" value="ECO:0007669"/>
    <property type="project" value="UniProtKB-KW"/>
</dbReference>